<dbReference type="InterPro" id="IPR001977">
    <property type="entry name" value="Depp_CoAkinase"/>
</dbReference>
<dbReference type="GO" id="GO:0005737">
    <property type="term" value="C:cytoplasm"/>
    <property type="evidence" value="ECO:0007669"/>
    <property type="project" value="UniProtKB-SubCell"/>
</dbReference>
<dbReference type="PANTHER" id="PTHR10695:SF46">
    <property type="entry name" value="BIFUNCTIONAL COENZYME A SYNTHASE-RELATED"/>
    <property type="match status" value="1"/>
</dbReference>
<dbReference type="NCBIfam" id="TIGR00152">
    <property type="entry name" value="dephospho-CoA kinase"/>
    <property type="match status" value="1"/>
</dbReference>
<evidence type="ECO:0000313" key="5">
    <source>
        <dbReference type="EMBL" id="RCK70587.1"/>
    </source>
</evidence>
<keyword evidence="3 5" id="KW-0418">Kinase</keyword>
<dbReference type="GO" id="GO:0004140">
    <property type="term" value="F:dephospho-CoA kinase activity"/>
    <property type="evidence" value="ECO:0007669"/>
    <property type="project" value="UniProtKB-UniRule"/>
</dbReference>
<dbReference type="Proteomes" id="UP000252770">
    <property type="component" value="Unassembled WGS sequence"/>
</dbReference>
<dbReference type="EMBL" id="QOUI01000002">
    <property type="protein sequence ID" value="RCK70587.1"/>
    <property type="molecule type" value="Genomic_DNA"/>
</dbReference>
<keyword evidence="2 3" id="KW-0067">ATP-binding</keyword>
<dbReference type="NCBIfam" id="NF002879">
    <property type="entry name" value="PRK03333.1"/>
    <property type="match status" value="1"/>
</dbReference>
<gene>
    <name evidence="3" type="primary">coaE</name>
    <name evidence="5" type="ORF">DT076_03940</name>
</gene>
<dbReference type="Gene3D" id="3.40.50.300">
    <property type="entry name" value="P-loop containing nucleotide triphosphate hydrolases"/>
    <property type="match status" value="1"/>
</dbReference>
<evidence type="ECO:0000256" key="2">
    <source>
        <dbReference type="ARBA" id="ARBA00022840"/>
    </source>
</evidence>
<evidence type="ECO:0000256" key="3">
    <source>
        <dbReference type="HAMAP-Rule" id="MF_00376"/>
    </source>
</evidence>
<evidence type="ECO:0000313" key="6">
    <source>
        <dbReference type="Proteomes" id="UP000252770"/>
    </source>
</evidence>
<accession>A0A367YXX8</accession>
<evidence type="ECO:0000256" key="1">
    <source>
        <dbReference type="ARBA" id="ARBA00022741"/>
    </source>
</evidence>
<dbReference type="SUPFAM" id="SSF52540">
    <property type="entry name" value="P-loop containing nucleoside triphosphate hydrolases"/>
    <property type="match status" value="1"/>
</dbReference>
<protein>
    <recommendedName>
        <fullName evidence="3 4">Dephospho-CoA kinase</fullName>
        <ecNumber evidence="3 4">2.7.1.24</ecNumber>
    </recommendedName>
    <alternativeName>
        <fullName evidence="3">Dephosphocoenzyme A kinase</fullName>
    </alternativeName>
</protein>
<dbReference type="PANTHER" id="PTHR10695">
    <property type="entry name" value="DEPHOSPHO-COA KINASE-RELATED"/>
    <property type="match status" value="1"/>
</dbReference>
<reference evidence="5 6" key="1">
    <citation type="submission" date="2018-07" db="EMBL/GenBank/DDBJ databases">
        <title>Desertimonas flava gen. nov. sp. nov.</title>
        <authorList>
            <person name="Liu S."/>
        </authorList>
    </citation>
    <scope>NUCLEOTIDE SEQUENCE [LARGE SCALE GENOMIC DNA]</scope>
    <source>
        <strain evidence="5 6">16Sb5-5</strain>
    </source>
</reference>
<keyword evidence="3" id="KW-0173">Coenzyme A biosynthesis</keyword>
<keyword evidence="3" id="KW-0963">Cytoplasm</keyword>
<keyword evidence="3 5" id="KW-0808">Transferase</keyword>
<dbReference type="AlphaFoldDB" id="A0A367YXX8"/>
<dbReference type="EC" id="2.7.1.24" evidence="3 4"/>
<proteinExistence type="inferred from homology"/>
<dbReference type="CDD" id="cd02022">
    <property type="entry name" value="DPCK"/>
    <property type="match status" value="1"/>
</dbReference>
<dbReference type="InterPro" id="IPR027417">
    <property type="entry name" value="P-loop_NTPase"/>
</dbReference>
<evidence type="ECO:0000256" key="4">
    <source>
        <dbReference type="NCBIfam" id="TIGR00152"/>
    </source>
</evidence>
<comment type="similarity">
    <text evidence="3">Belongs to the CoaE family.</text>
</comment>
<comment type="pathway">
    <text evidence="3">Cofactor biosynthesis; coenzyme A biosynthesis; CoA from (R)-pantothenate: step 5/5.</text>
</comment>
<dbReference type="UniPathway" id="UPA00241">
    <property type="reaction ID" value="UER00356"/>
</dbReference>
<dbReference type="PROSITE" id="PS51219">
    <property type="entry name" value="DPCK"/>
    <property type="match status" value="1"/>
</dbReference>
<organism evidence="5 6">
    <name type="scientific">Desertihabitans brevis</name>
    <dbReference type="NCBI Taxonomy" id="2268447"/>
    <lineage>
        <taxon>Bacteria</taxon>
        <taxon>Bacillati</taxon>
        <taxon>Actinomycetota</taxon>
        <taxon>Actinomycetes</taxon>
        <taxon>Propionibacteriales</taxon>
        <taxon>Propionibacteriaceae</taxon>
        <taxon>Desertihabitans</taxon>
    </lineage>
</organism>
<dbReference type="RefSeq" id="WP_114125359.1">
    <property type="nucleotide sequence ID" value="NZ_QOUI01000002.1"/>
</dbReference>
<sequence length="203" mass="22101">MTGRERIGLTGGIASGKSAAAEVLASLGAVIVDADLLAREVVEPGTPGLAEVVHRFGPGVLTADGALDRPALGRLVFGDERARRDLEAIIHPRVRALAAERERAAPEGAVVVQVIPLLVETGQQDRFDTVVVVDVDPTTQLRRLRERDGSDETAARARIAAQASREERLAAADVVWRNDGDRDALRRQVEEWWDSRERRPLPK</sequence>
<name>A0A367YXX8_9ACTN</name>
<keyword evidence="1 3" id="KW-0547">Nucleotide-binding</keyword>
<dbReference type="Pfam" id="PF01121">
    <property type="entry name" value="CoaE"/>
    <property type="match status" value="1"/>
</dbReference>
<feature type="binding site" evidence="3">
    <location>
        <begin position="14"/>
        <end position="19"/>
    </location>
    <ligand>
        <name>ATP</name>
        <dbReference type="ChEBI" id="CHEBI:30616"/>
    </ligand>
</feature>
<dbReference type="GO" id="GO:0005524">
    <property type="term" value="F:ATP binding"/>
    <property type="evidence" value="ECO:0007669"/>
    <property type="project" value="UniProtKB-UniRule"/>
</dbReference>
<comment type="subcellular location">
    <subcellularLocation>
        <location evidence="3">Cytoplasm</location>
    </subcellularLocation>
</comment>
<comment type="function">
    <text evidence="3">Catalyzes the phosphorylation of the 3'-hydroxyl group of dephosphocoenzyme A to form coenzyme A.</text>
</comment>
<dbReference type="HAMAP" id="MF_00376">
    <property type="entry name" value="Dephospho_CoA_kinase"/>
    <property type="match status" value="1"/>
</dbReference>
<keyword evidence="6" id="KW-1185">Reference proteome</keyword>
<comment type="caution">
    <text evidence="5">The sequence shown here is derived from an EMBL/GenBank/DDBJ whole genome shotgun (WGS) entry which is preliminary data.</text>
</comment>
<dbReference type="GO" id="GO:0015937">
    <property type="term" value="P:coenzyme A biosynthetic process"/>
    <property type="evidence" value="ECO:0007669"/>
    <property type="project" value="UniProtKB-UniRule"/>
</dbReference>
<comment type="catalytic activity">
    <reaction evidence="3">
        <text>3'-dephospho-CoA + ATP = ADP + CoA + H(+)</text>
        <dbReference type="Rhea" id="RHEA:18245"/>
        <dbReference type="ChEBI" id="CHEBI:15378"/>
        <dbReference type="ChEBI" id="CHEBI:30616"/>
        <dbReference type="ChEBI" id="CHEBI:57287"/>
        <dbReference type="ChEBI" id="CHEBI:57328"/>
        <dbReference type="ChEBI" id="CHEBI:456216"/>
        <dbReference type="EC" id="2.7.1.24"/>
    </reaction>
</comment>